<keyword evidence="4" id="KW-1185">Reference proteome</keyword>
<feature type="domain" description="Prenyltransferase alpha-alpha toroid" evidence="2">
    <location>
        <begin position="23"/>
        <end position="71"/>
    </location>
</feature>
<dbReference type="EMBL" id="BTSX01000006">
    <property type="protein sequence ID" value="GMT04766.1"/>
    <property type="molecule type" value="Genomic_DNA"/>
</dbReference>
<name>A0AAV5UCS2_9BILA</name>
<dbReference type="InterPro" id="IPR008930">
    <property type="entry name" value="Terpenoid_cyclase/PrenylTrfase"/>
</dbReference>
<evidence type="ECO:0000259" key="2">
    <source>
        <dbReference type="Pfam" id="PF00432"/>
    </source>
</evidence>
<evidence type="ECO:0000256" key="1">
    <source>
        <dbReference type="ARBA" id="ARBA00022737"/>
    </source>
</evidence>
<reference evidence="3" key="1">
    <citation type="submission" date="2023-10" db="EMBL/GenBank/DDBJ databases">
        <title>Genome assembly of Pristionchus species.</title>
        <authorList>
            <person name="Yoshida K."/>
            <person name="Sommer R.J."/>
        </authorList>
    </citation>
    <scope>NUCLEOTIDE SEQUENCE</scope>
    <source>
        <strain evidence="3">RS0144</strain>
    </source>
</reference>
<dbReference type="InterPro" id="IPR001330">
    <property type="entry name" value="Prenyltrans"/>
</dbReference>
<dbReference type="SUPFAM" id="SSF48239">
    <property type="entry name" value="Terpenoid cyclases/Protein prenyltransferases"/>
    <property type="match status" value="1"/>
</dbReference>
<feature type="non-terminal residue" evidence="3">
    <location>
        <position position="1"/>
    </location>
</feature>
<keyword evidence="1" id="KW-0677">Repeat</keyword>
<evidence type="ECO:0000313" key="4">
    <source>
        <dbReference type="Proteomes" id="UP001432027"/>
    </source>
</evidence>
<proteinExistence type="predicted"/>
<gene>
    <name evidence="3" type="ORF">PENTCL1PPCAC_26940</name>
</gene>
<feature type="non-terminal residue" evidence="3">
    <location>
        <position position="79"/>
    </location>
</feature>
<dbReference type="Proteomes" id="UP001432027">
    <property type="component" value="Unassembled WGS sequence"/>
</dbReference>
<protein>
    <recommendedName>
        <fullName evidence="2">Prenyltransferase alpha-alpha toroid domain-containing protein</fullName>
    </recommendedName>
</protein>
<evidence type="ECO:0000313" key="3">
    <source>
        <dbReference type="EMBL" id="GMT04766.1"/>
    </source>
</evidence>
<dbReference type="Gene3D" id="1.50.10.20">
    <property type="match status" value="1"/>
</dbReference>
<dbReference type="GO" id="GO:0003824">
    <property type="term" value="F:catalytic activity"/>
    <property type="evidence" value="ECO:0007669"/>
    <property type="project" value="InterPro"/>
</dbReference>
<dbReference type="AlphaFoldDB" id="A0AAV5UCS2"/>
<accession>A0AAV5UCS2</accession>
<sequence>SFAGFLDIARKDVDLKENAPSTLLRDLHATYIRELKPRRMDSEYIMQESLRVSGIYWCVSAMDLLGKLSLMDGEAIVSY</sequence>
<dbReference type="Pfam" id="PF00432">
    <property type="entry name" value="Prenyltrans"/>
    <property type="match status" value="1"/>
</dbReference>
<organism evidence="3 4">
    <name type="scientific">Pristionchus entomophagus</name>
    <dbReference type="NCBI Taxonomy" id="358040"/>
    <lineage>
        <taxon>Eukaryota</taxon>
        <taxon>Metazoa</taxon>
        <taxon>Ecdysozoa</taxon>
        <taxon>Nematoda</taxon>
        <taxon>Chromadorea</taxon>
        <taxon>Rhabditida</taxon>
        <taxon>Rhabditina</taxon>
        <taxon>Diplogasteromorpha</taxon>
        <taxon>Diplogasteroidea</taxon>
        <taxon>Neodiplogasteridae</taxon>
        <taxon>Pristionchus</taxon>
    </lineage>
</organism>
<comment type="caution">
    <text evidence="3">The sequence shown here is derived from an EMBL/GenBank/DDBJ whole genome shotgun (WGS) entry which is preliminary data.</text>
</comment>